<accession>A0A1W6LJY8</accession>
<dbReference type="InterPro" id="IPR003473">
    <property type="entry name" value="NadA"/>
</dbReference>
<dbReference type="GO" id="GO:0008987">
    <property type="term" value="F:quinolinate synthetase A activity"/>
    <property type="evidence" value="ECO:0007669"/>
    <property type="project" value="UniProtKB-UniRule"/>
</dbReference>
<dbReference type="InterPro" id="IPR023066">
    <property type="entry name" value="Quinolinate_synth_type2"/>
</dbReference>
<feature type="binding site" evidence="10">
    <location>
        <position position="256"/>
    </location>
    <ligand>
        <name>[4Fe-4S] cluster</name>
        <dbReference type="ChEBI" id="CHEBI:49883"/>
    </ligand>
</feature>
<evidence type="ECO:0000256" key="2">
    <source>
        <dbReference type="ARBA" id="ARBA00012669"/>
    </source>
</evidence>
<protein>
    <recommendedName>
        <fullName evidence="2 10">Quinolinate synthase</fullName>
        <ecNumber evidence="2 10">2.5.1.72</ecNumber>
    </recommendedName>
</protein>
<dbReference type="KEGG" id="pbp:STSP1_00479"/>
<dbReference type="HAMAP" id="MF_00568">
    <property type="entry name" value="NadA_type2"/>
    <property type="match status" value="1"/>
</dbReference>
<evidence type="ECO:0000256" key="7">
    <source>
        <dbReference type="ARBA" id="ARBA00022723"/>
    </source>
</evidence>
<evidence type="ECO:0000313" key="11">
    <source>
        <dbReference type="EMBL" id="ARN56108.1"/>
    </source>
</evidence>
<evidence type="ECO:0000256" key="10">
    <source>
        <dbReference type="HAMAP-Rule" id="MF_00568"/>
    </source>
</evidence>
<comment type="similarity">
    <text evidence="10">Belongs to the quinolinate synthase family. Type 2 subfamily.</text>
</comment>
<evidence type="ECO:0000256" key="1">
    <source>
        <dbReference type="ARBA" id="ARBA00005065"/>
    </source>
</evidence>
<dbReference type="PANTHER" id="PTHR30573:SF0">
    <property type="entry name" value="QUINOLINATE SYNTHASE, CHLOROPLASTIC"/>
    <property type="match status" value="1"/>
</dbReference>
<gene>
    <name evidence="10 11" type="primary">nadA</name>
    <name evidence="11" type="ORF">STSP1_00479</name>
</gene>
<evidence type="ECO:0000256" key="8">
    <source>
        <dbReference type="ARBA" id="ARBA00023004"/>
    </source>
</evidence>
<feature type="binding site" evidence="10">
    <location>
        <position position="169"/>
    </location>
    <ligand>
        <name>[4Fe-4S] cluster</name>
        <dbReference type="ChEBI" id="CHEBI:49883"/>
    </ligand>
</feature>
<evidence type="ECO:0000256" key="3">
    <source>
        <dbReference type="ARBA" id="ARBA00022485"/>
    </source>
</evidence>
<evidence type="ECO:0000313" key="12">
    <source>
        <dbReference type="Proteomes" id="UP000193334"/>
    </source>
</evidence>
<name>A0A1W6LJY8_9BACT</name>
<evidence type="ECO:0000256" key="5">
    <source>
        <dbReference type="ARBA" id="ARBA00022642"/>
    </source>
</evidence>
<comment type="pathway">
    <text evidence="1 10">Cofactor biosynthesis; NAD(+) biosynthesis; quinolinate from iminoaspartate: step 1/1.</text>
</comment>
<dbReference type="NCBIfam" id="NF006878">
    <property type="entry name" value="PRK09375.1-2"/>
    <property type="match status" value="1"/>
</dbReference>
<evidence type="ECO:0000256" key="6">
    <source>
        <dbReference type="ARBA" id="ARBA00022679"/>
    </source>
</evidence>
<keyword evidence="7 10" id="KW-0479">Metal-binding</keyword>
<comment type="cofactor">
    <cofactor evidence="10">
        <name>[4Fe-4S] cluster</name>
        <dbReference type="ChEBI" id="CHEBI:49883"/>
    </cofactor>
    <text evidence="10">Binds 1 [4Fe-4S] cluster per subunit.</text>
</comment>
<feature type="binding site" evidence="10">
    <location>
        <position position="126"/>
    </location>
    <ligand>
        <name>iminosuccinate</name>
        <dbReference type="ChEBI" id="CHEBI:77875"/>
    </ligand>
</feature>
<dbReference type="EMBL" id="CP021023">
    <property type="protein sequence ID" value="ARN56108.1"/>
    <property type="molecule type" value="Genomic_DNA"/>
</dbReference>
<dbReference type="NCBIfam" id="TIGR00550">
    <property type="entry name" value="nadA"/>
    <property type="match status" value="1"/>
</dbReference>
<comment type="subcellular location">
    <subcellularLocation>
        <location evidence="10">Cytoplasm</location>
    </subcellularLocation>
</comment>
<comment type="catalytic activity">
    <reaction evidence="10">
        <text>iminosuccinate + dihydroxyacetone phosphate = quinolinate + phosphate + 2 H2O + H(+)</text>
        <dbReference type="Rhea" id="RHEA:25888"/>
        <dbReference type="ChEBI" id="CHEBI:15377"/>
        <dbReference type="ChEBI" id="CHEBI:15378"/>
        <dbReference type="ChEBI" id="CHEBI:29959"/>
        <dbReference type="ChEBI" id="CHEBI:43474"/>
        <dbReference type="ChEBI" id="CHEBI:57642"/>
        <dbReference type="ChEBI" id="CHEBI:77875"/>
        <dbReference type="EC" id="2.5.1.72"/>
    </reaction>
</comment>
<keyword evidence="4 10" id="KW-0963">Cytoplasm</keyword>
<keyword evidence="12" id="KW-1185">Reference proteome</keyword>
<feature type="binding site" evidence="10">
    <location>
        <position position="212"/>
    </location>
    <ligand>
        <name>iminosuccinate</name>
        <dbReference type="ChEBI" id="CHEBI:77875"/>
    </ligand>
</feature>
<keyword evidence="5 10" id="KW-0662">Pyridine nucleotide biosynthesis</keyword>
<dbReference type="AlphaFoldDB" id="A0A1W6LJY8"/>
<sequence length="309" mass="34256">MNIADKINKLRQEKNAVILAHNYVQPEVQDLADFSGDSLGLSRKAADTKADIILFCGVHFMAETASILSPDKKVLIPDPSAGCPMADMVTASQLEEFQKQHPNSLTVCYVNSSAEVKALSDYCCTSGNAVELVGNLPEDKEILFVPDRNLGAYVREQTGRNIITWNGYCPPHEDMTSEIIKDRKKQYPEAVVMAHPECPQDTRELSDKLLSTAQMIQYASNSSAEQFIVATEPGIIYALSEKCPDKEFIQASPRICFDMKKITLPAVLRSLENEQFEVRVPEQTAAKARKALERMLSVLPEASKSTGKR</sequence>
<dbReference type="Pfam" id="PF02445">
    <property type="entry name" value="NadA"/>
    <property type="match status" value="1"/>
</dbReference>
<feature type="binding site" evidence="10">
    <location>
        <position position="83"/>
    </location>
    <ligand>
        <name>[4Fe-4S] cluster</name>
        <dbReference type="ChEBI" id="CHEBI:49883"/>
    </ligand>
</feature>
<dbReference type="GO" id="GO:0046872">
    <property type="term" value="F:metal ion binding"/>
    <property type="evidence" value="ECO:0007669"/>
    <property type="project" value="UniProtKB-KW"/>
</dbReference>
<dbReference type="GO" id="GO:0051539">
    <property type="term" value="F:4 iron, 4 sulfur cluster binding"/>
    <property type="evidence" value="ECO:0007669"/>
    <property type="project" value="UniProtKB-KW"/>
</dbReference>
<reference evidence="12" key="1">
    <citation type="submission" date="2017-04" db="EMBL/GenBank/DDBJ databases">
        <title>Comparative genomics and description of representatives of a novel lineage of planctomycetes thriving in anoxic sediments.</title>
        <authorList>
            <person name="Spring S."/>
            <person name="Bunk B."/>
            <person name="Sproer C."/>
        </authorList>
    </citation>
    <scope>NUCLEOTIDE SEQUENCE [LARGE SCALE GENOMIC DNA]</scope>
    <source>
        <strain evidence="12">ST-PulAB-D4</strain>
    </source>
</reference>
<organism evidence="11 12">
    <name type="scientific">Sedimentisphaera salicampi</name>
    <dbReference type="NCBI Taxonomy" id="1941349"/>
    <lineage>
        <taxon>Bacteria</taxon>
        <taxon>Pseudomonadati</taxon>
        <taxon>Planctomycetota</taxon>
        <taxon>Phycisphaerae</taxon>
        <taxon>Sedimentisphaerales</taxon>
        <taxon>Sedimentisphaeraceae</taxon>
        <taxon>Sedimentisphaera</taxon>
    </lineage>
</organism>
<dbReference type="SUPFAM" id="SSF142754">
    <property type="entry name" value="NadA-like"/>
    <property type="match status" value="1"/>
</dbReference>
<dbReference type="EC" id="2.5.1.72" evidence="2 10"/>
<dbReference type="InterPro" id="IPR036094">
    <property type="entry name" value="NadA_sf"/>
</dbReference>
<keyword evidence="6 10" id="KW-0808">Transferase</keyword>
<dbReference type="GO" id="GO:0005737">
    <property type="term" value="C:cytoplasm"/>
    <property type="evidence" value="ECO:0007669"/>
    <property type="project" value="UniProtKB-SubCell"/>
</dbReference>
<dbReference type="RefSeq" id="WP_085754823.1">
    <property type="nucleotide sequence ID" value="NZ_CP021023.1"/>
</dbReference>
<proteinExistence type="inferred from homology"/>
<evidence type="ECO:0000256" key="9">
    <source>
        <dbReference type="ARBA" id="ARBA00023014"/>
    </source>
</evidence>
<comment type="function">
    <text evidence="10">Catalyzes the condensation of iminoaspartate with dihydroxyacetone phosphate to form quinolinate.</text>
</comment>
<dbReference type="Gene3D" id="3.40.50.10800">
    <property type="entry name" value="NadA-like"/>
    <property type="match status" value="3"/>
</dbReference>
<feature type="binding site" evidence="10">
    <location>
        <begin position="109"/>
        <end position="111"/>
    </location>
    <ligand>
        <name>iminosuccinate</name>
        <dbReference type="ChEBI" id="CHEBI:77875"/>
    </ligand>
</feature>
<dbReference type="UniPathway" id="UPA00253">
    <property type="reaction ID" value="UER00327"/>
</dbReference>
<evidence type="ECO:0000256" key="4">
    <source>
        <dbReference type="ARBA" id="ARBA00022490"/>
    </source>
</evidence>
<feature type="binding site" evidence="10">
    <location>
        <begin position="195"/>
        <end position="197"/>
    </location>
    <ligand>
        <name>iminosuccinate</name>
        <dbReference type="ChEBI" id="CHEBI:77875"/>
    </ligand>
</feature>
<feature type="binding site" evidence="10">
    <location>
        <position position="38"/>
    </location>
    <ligand>
        <name>iminosuccinate</name>
        <dbReference type="ChEBI" id="CHEBI:77875"/>
    </ligand>
</feature>
<keyword evidence="8 10" id="KW-0408">Iron</keyword>
<dbReference type="FunFam" id="3.40.50.10800:FF:000003">
    <property type="entry name" value="Quinolinate synthase A"/>
    <property type="match status" value="1"/>
</dbReference>
<keyword evidence="9 10" id="KW-0411">Iron-sulfur</keyword>
<dbReference type="GO" id="GO:0034628">
    <property type="term" value="P:'de novo' NAD+ biosynthetic process from L-aspartate"/>
    <property type="evidence" value="ECO:0007669"/>
    <property type="project" value="TreeGrafter"/>
</dbReference>
<dbReference type="PANTHER" id="PTHR30573">
    <property type="entry name" value="QUINOLINATE SYNTHETASE A"/>
    <property type="match status" value="1"/>
</dbReference>
<feature type="binding site" evidence="10">
    <location>
        <position position="21"/>
    </location>
    <ligand>
        <name>iminosuccinate</name>
        <dbReference type="ChEBI" id="CHEBI:77875"/>
    </ligand>
</feature>
<dbReference type="STRING" id="1941349.STSP1_00479"/>
<dbReference type="Proteomes" id="UP000193334">
    <property type="component" value="Chromosome"/>
</dbReference>
<keyword evidence="3 10" id="KW-0004">4Fe-4S</keyword>